<name>A0ABT2BYL6_9BURK</name>
<gene>
    <name evidence="2" type="ORF">NX786_12885</name>
</gene>
<keyword evidence="3" id="KW-1185">Reference proteome</keyword>
<comment type="caution">
    <text evidence="2">The sequence shown here is derived from an EMBL/GenBank/DDBJ whole genome shotgun (WGS) entry which is preliminary data.</text>
</comment>
<evidence type="ECO:0000313" key="2">
    <source>
        <dbReference type="EMBL" id="MCS0630232.1"/>
    </source>
</evidence>
<reference evidence="2" key="1">
    <citation type="submission" date="2022-08" db="EMBL/GenBank/DDBJ databases">
        <title>Reclassification of Massilia species as members of the genera Telluria, Duganella, Pseudoduganella, Mokoshia gen. nov. and Zemynaea gen. nov. using orthogonal and non-orthogonal genome-based approaches.</title>
        <authorList>
            <person name="Bowman J.P."/>
        </authorList>
    </citation>
    <scope>NUCLEOTIDE SEQUENCE</scope>
    <source>
        <strain evidence="2">LMG 11547</strain>
    </source>
</reference>
<dbReference type="RefSeq" id="WP_259449347.1">
    <property type="nucleotide sequence ID" value="NZ_CP119520.1"/>
</dbReference>
<proteinExistence type="predicted"/>
<evidence type="ECO:0000256" key="1">
    <source>
        <dbReference type="SAM" id="MobiDB-lite"/>
    </source>
</evidence>
<protein>
    <submittedName>
        <fullName evidence="2">Uncharacterized protein</fullName>
    </submittedName>
</protein>
<evidence type="ECO:0000313" key="3">
    <source>
        <dbReference type="Proteomes" id="UP001165263"/>
    </source>
</evidence>
<dbReference type="Proteomes" id="UP001165263">
    <property type="component" value="Unassembled WGS sequence"/>
</dbReference>
<accession>A0ABT2BYL6</accession>
<organism evidence="2 3">
    <name type="scientific">Telluria mixta</name>
    <dbReference type="NCBI Taxonomy" id="34071"/>
    <lineage>
        <taxon>Bacteria</taxon>
        <taxon>Pseudomonadati</taxon>
        <taxon>Pseudomonadota</taxon>
        <taxon>Betaproteobacteria</taxon>
        <taxon>Burkholderiales</taxon>
        <taxon>Oxalobacteraceae</taxon>
        <taxon>Telluria group</taxon>
        <taxon>Telluria</taxon>
    </lineage>
</organism>
<dbReference type="EMBL" id="JANUHC010000004">
    <property type="protein sequence ID" value="MCS0630232.1"/>
    <property type="molecule type" value="Genomic_DNA"/>
</dbReference>
<sequence length="49" mass="4913">MIILKGLVAAGVVSGLMVLMSGSGSSSGTGAAPHYPDASLPTLFEPMRH</sequence>
<feature type="region of interest" description="Disordered" evidence="1">
    <location>
        <begin position="23"/>
        <end position="49"/>
    </location>
</feature>